<proteinExistence type="predicted"/>
<evidence type="ECO:0000313" key="1">
    <source>
        <dbReference type="EMBL" id="OAM21643.1"/>
    </source>
</evidence>
<accession>A0A1A9RMS3</accession>
<dbReference type="AlphaFoldDB" id="A0A1A9RMS3"/>
<sequence length="90" mass="9853">MPAFADNPAAVYTLFCCLGDHTMTTSRHLAADYAAFAEQYGREPTLLKCSQAAYIGTVLPECHTDFDTGADIRYQNAVVVVADVDGWIFE</sequence>
<organism evidence="1 2">
    <name type="scientific">Eikenella corrodens</name>
    <dbReference type="NCBI Taxonomy" id="539"/>
    <lineage>
        <taxon>Bacteria</taxon>
        <taxon>Pseudomonadati</taxon>
        <taxon>Pseudomonadota</taxon>
        <taxon>Betaproteobacteria</taxon>
        <taxon>Neisseriales</taxon>
        <taxon>Neisseriaceae</taxon>
        <taxon>Eikenella</taxon>
    </lineage>
</organism>
<dbReference type="Proteomes" id="UP000078103">
    <property type="component" value="Unassembled WGS sequence"/>
</dbReference>
<evidence type="ECO:0000313" key="2">
    <source>
        <dbReference type="Proteomes" id="UP000078103"/>
    </source>
</evidence>
<reference evidence="2" key="1">
    <citation type="submission" date="2016-05" db="EMBL/GenBank/DDBJ databases">
        <title>Draft genome of Corynebacterium afermentans subsp. afermentans LCDC 88199T.</title>
        <authorList>
            <person name="Bernier A.-M."/>
            <person name="Bernard K."/>
        </authorList>
    </citation>
    <scope>NUCLEOTIDE SEQUENCE [LARGE SCALE GENOMIC DNA]</scope>
    <source>
        <strain evidence="2">NML120819</strain>
    </source>
</reference>
<dbReference type="EMBL" id="LXSH01000020">
    <property type="protein sequence ID" value="OAM21643.1"/>
    <property type="molecule type" value="Genomic_DNA"/>
</dbReference>
<name>A0A1A9RMS3_EIKCO</name>
<comment type="caution">
    <text evidence="1">The sequence shown here is derived from an EMBL/GenBank/DDBJ whole genome shotgun (WGS) entry which is preliminary data.</text>
</comment>
<gene>
    <name evidence="1" type="ORF">A7P89_07415</name>
</gene>
<protein>
    <submittedName>
        <fullName evidence="1">Uncharacterized protein</fullName>
    </submittedName>
</protein>